<dbReference type="AlphaFoldDB" id="A0A8T2TVY6"/>
<dbReference type="PANTHER" id="PTHR32370">
    <property type="entry name" value="OS12G0117600 PROTEIN"/>
    <property type="match status" value="1"/>
</dbReference>
<evidence type="ECO:0000256" key="1">
    <source>
        <dbReference type="ARBA" id="ARBA00004906"/>
    </source>
</evidence>
<feature type="domain" description="NPH3" evidence="3">
    <location>
        <begin position="299"/>
        <end position="601"/>
    </location>
</feature>
<dbReference type="Proteomes" id="UP000825935">
    <property type="component" value="Chromosome 11"/>
</dbReference>
<evidence type="ECO:0000313" key="4">
    <source>
        <dbReference type="EMBL" id="KAH7425544.1"/>
    </source>
</evidence>
<protein>
    <recommendedName>
        <fullName evidence="3">NPH3 domain-containing protein</fullName>
    </recommendedName>
</protein>
<keyword evidence="2" id="KW-0833">Ubl conjugation pathway</keyword>
<name>A0A8T2TVY6_CERRI</name>
<sequence>MKFMKLGIKPDTFQGVGNIRSVALEIASDFIVHVDGVTFHLHKHHFNIISYCSLLIKSTCFECHSTSRQEIHSHVKVATSSSSLQYLSPFNQTGSESTYLPAPDLCNVFEPTYLFNDISKFLFRQFPLVSKSTKLHRLSAEAHEKDISHVVLNTFPGGVEPFEICIKFCYGIKITLNAYNVVAVRCAAEELEMTESAEKGNLVSKVEAFLNSYIFHGWKDSIIAFRSTQSLLPLAEELQLVSRCVNSIASKAVVNPAKVDWSFTQTRSKAREPKSISEIAHSPPWNGNQTKQSHPVQIDWWIEDIAELDVNLYVQVFLKIKAKDGIQPRVLGEALQFYTFKWLPGLARDNYFDGLLKENKHETANFSKERHLLERIIAMLPPDKGSNSCNFLLKVLKAAIFFGIALPSRKELIRRVGLQLEEASLKDLLIPYFPEPDHYLYDIETMESIVDEFMMQDQSPPTSPKHEHYAYVKRRTKSAENINIVESRRSNSATHGSKLRVSKLIDGYLAEIAIDPQLELSRFMALAKSVPNFTRPLHDGLYRAIDIYLKKHPGVSKGERKKLCRLLDCKKLSMDACMHAAQNERLPLRTVVQVLFFEQVRAAMNGGGVTISELPTTLKALMAVHEGDSREGTSGGLDDKWEEVQQNFEILNRDLANMKIKLSEVEKEHSVASNTPTKSKKFFSKLWPGKTFSDGKKSCCP</sequence>
<dbReference type="InterPro" id="IPR011333">
    <property type="entry name" value="SKP1/BTB/POZ_sf"/>
</dbReference>
<accession>A0A8T2TVY6</accession>
<gene>
    <name evidence="4" type="ORF">KP509_11G059700</name>
</gene>
<proteinExistence type="predicted"/>
<organism evidence="4 5">
    <name type="scientific">Ceratopteris richardii</name>
    <name type="common">Triangle waterfern</name>
    <dbReference type="NCBI Taxonomy" id="49495"/>
    <lineage>
        <taxon>Eukaryota</taxon>
        <taxon>Viridiplantae</taxon>
        <taxon>Streptophyta</taxon>
        <taxon>Embryophyta</taxon>
        <taxon>Tracheophyta</taxon>
        <taxon>Polypodiopsida</taxon>
        <taxon>Polypodiidae</taxon>
        <taxon>Polypodiales</taxon>
        <taxon>Pteridineae</taxon>
        <taxon>Pteridaceae</taxon>
        <taxon>Parkerioideae</taxon>
        <taxon>Ceratopteris</taxon>
    </lineage>
</organism>
<dbReference type="Pfam" id="PF03000">
    <property type="entry name" value="NPH3"/>
    <property type="match status" value="1"/>
</dbReference>
<comment type="caution">
    <text evidence="4">The sequence shown here is derived from an EMBL/GenBank/DDBJ whole genome shotgun (WGS) entry which is preliminary data.</text>
</comment>
<dbReference type="EMBL" id="CM035416">
    <property type="protein sequence ID" value="KAH7425544.1"/>
    <property type="molecule type" value="Genomic_DNA"/>
</dbReference>
<comment type="pathway">
    <text evidence="1">Protein modification; protein ubiquitination.</text>
</comment>
<dbReference type="PROSITE" id="PS51649">
    <property type="entry name" value="NPH3"/>
    <property type="match status" value="1"/>
</dbReference>
<evidence type="ECO:0000313" key="5">
    <source>
        <dbReference type="Proteomes" id="UP000825935"/>
    </source>
</evidence>
<dbReference type="SUPFAM" id="SSF54695">
    <property type="entry name" value="POZ domain"/>
    <property type="match status" value="1"/>
</dbReference>
<dbReference type="OMA" id="ATERMPH"/>
<dbReference type="OrthoDB" id="1865836at2759"/>
<reference evidence="4" key="1">
    <citation type="submission" date="2021-08" db="EMBL/GenBank/DDBJ databases">
        <title>WGS assembly of Ceratopteris richardii.</title>
        <authorList>
            <person name="Marchant D.B."/>
            <person name="Chen G."/>
            <person name="Jenkins J."/>
            <person name="Shu S."/>
            <person name="Leebens-Mack J."/>
            <person name="Grimwood J."/>
            <person name="Schmutz J."/>
            <person name="Soltis P."/>
            <person name="Soltis D."/>
            <person name="Chen Z.-H."/>
        </authorList>
    </citation>
    <scope>NUCLEOTIDE SEQUENCE</scope>
    <source>
        <strain evidence="4">Whitten #5841</strain>
        <tissue evidence="4">Leaf</tissue>
    </source>
</reference>
<evidence type="ECO:0000256" key="2">
    <source>
        <dbReference type="ARBA" id="ARBA00022786"/>
    </source>
</evidence>
<keyword evidence="5" id="KW-1185">Reference proteome</keyword>
<dbReference type="InterPro" id="IPR043454">
    <property type="entry name" value="NPH3/RPT2-like"/>
</dbReference>
<dbReference type="InterPro" id="IPR027356">
    <property type="entry name" value="NPH3_dom"/>
</dbReference>
<evidence type="ECO:0000259" key="3">
    <source>
        <dbReference type="PROSITE" id="PS51649"/>
    </source>
</evidence>